<keyword evidence="2" id="KW-1185">Reference proteome</keyword>
<reference evidence="2" key="1">
    <citation type="submission" date="2018-12" db="EMBL/GenBank/DDBJ databases">
        <title>Tengunoibacter tsumagoiensis gen. nov., sp. nov., Dictyobacter kobayashii sp. nov., D. alpinus sp. nov., and D. joshuensis sp. nov. and description of Dictyobacteraceae fam. nov. within the order Ktedonobacterales isolated from Tengu-no-mugimeshi.</title>
        <authorList>
            <person name="Wang C.M."/>
            <person name="Zheng Y."/>
            <person name="Sakai Y."/>
            <person name="Toyoda A."/>
            <person name="Minakuchi Y."/>
            <person name="Abe K."/>
            <person name="Yokota A."/>
            <person name="Yabe S."/>
        </authorList>
    </citation>
    <scope>NUCLEOTIDE SEQUENCE [LARGE SCALE GENOMIC DNA]</scope>
    <source>
        <strain evidence="2">Uno11</strain>
    </source>
</reference>
<dbReference type="GO" id="GO:0003700">
    <property type="term" value="F:DNA-binding transcription factor activity"/>
    <property type="evidence" value="ECO:0007669"/>
    <property type="project" value="TreeGrafter"/>
</dbReference>
<accession>A0A402AQ39</accession>
<dbReference type="RefSeq" id="WP_126552864.1">
    <property type="nucleotide sequence ID" value="NZ_BIFS01000001.1"/>
</dbReference>
<sequence>MRPNSHFTIALHTLTWIALASQQQDSITSDQIAGSVNTNPVFIRRILGMLHKANLVNVQRGTGSGWTLTRPPEKISLLEVYQAVEQSPLFELHHSLPNQKCVIGKGIQPALTRFYSDTEAAMKRQLAQSTVADVLAETLTPSSQATQTRVNPGILDPD</sequence>
<dbReference type="PANTHER" id="PTHR33221">
    <property type="entry name" value="WINGED HELIX-TURN-HELIX TRANSCRIPTIONAL REGULATOR, RRF2 FAMILY"/>
    <property type="match status" value="1"/>
</dbReference>
<gene>
    <name evidence="1" type="ORF">KDK_50910</name>
</gene>
<dbReference type="GO" id="GO:0005829">
    <property type="term" value="C:cytosol"/>
    <property type="evidence" value="ECO:0007669"/>
    <property type="project" value="TreeGrafter"/>
</dbReference>
<dbReference type="Gene3D" id="1.10.10.10">
    <property type="entry name" value="Winged helix-like DNA-binding domain superfamily/Winged helix DNA-binding domain"/>
    <property type="match status" value="1"/>
</dbReference>
<dbReference type="AlphaFoldDB" id="A0A402AQ39"/>
<dbReference type="InterPro" id="IPR000944">
    <property type="entry name" value="Tscrpt_reg_Rrf2"/>
</dbReference>
<organism evidence="1 2">
    <name type="scientific">Dictyobacter kobayashii</name>
    <dbReference type="NCBI Taxonomy" id="2014872"/>
    <lineage>
        <taxon>Bacteria</taxon>
        <taxon>Bacillati</taxon>
        <taxon>Chloroflexota</taxon>
        <taxon>Ktedonobacteria</taxon>
        <taxon>Ktedonobacterales</taxon>
        <taxon>Dictyobacteraceae</taxon>
        <taxon>Dictyobacter</taxon>
    </lineage>
</organism>
<name>A0A402AQ39_9CHLR</name>
<dbReference type="Proteomes" id="UP000287188">
    <property type="component" value="Unassembled WGS sequence"/>
</dbReference>
<dbReference type="InterPro" id="IPR036390">
    <property type="entry name" value="WH_DNA-bd_sf"/>
</dbReference>
<dbReference type="SUPFAM" id="SSF46785">
    <property type="entry name" value="Winged helix' DNA-binding domain"/>
    <property type="match status" value="1"/>
</dbReference>
<dbReference type="PROSITE" id="PS51197">
    <property type="entry name" value="HTH_RRF2_2"/>
    <property type="match status" value="1"/>
</dbReference>
<dbReference type="OrthoDB" id="213028at2"/>
<evidence type="ECO:0000313" key="2">
    <source>
        <dbReference type="Proteomes" id="UP000287188"/>
    </source>
</evidence>
<proteinExistence type="predicted"/>
<dbReference type="PANTHER" id="PTHR33221:SF15">
    <property type="entry name" value="HTH-TYPE TRANSCRIPTIONAL REGULATOR YWGB-RELATED"/>
    <property type="match status" value="1"/>
</dbReference>
<dbReference type="InterPro" id="IPR036388">
    <property type="entry name" value="WH-like_DNA-bd_sf"/>
</dbReference>
<protein>
    <submittedName>
        <fullName evidence="1">Rrf2 family transcriptional regulator</fullName>
    </submittedName>
</protein>
<evidence type="ECO:0000313" key="1">
    <source>
        <dbReference type="EMBL" id="GCE21291.1"/>
    </source>
</evidence>
<dbReference type="Pfam" id="PF02082">
    <property type="entry name" value="Rrf2"/>
    <property type="match status" value="1"/>
</dbReference>
<dbReference type="EMBL" id="BIFS01000001">
    <property type="protein sequence ID" value="GCE21291.1"/>
    <property type="molecule type" value="Genomic_DNA"/>
</dbReference>
<comment type="caution">
    <text evidence="1">The sequence shown here is derived from an EMBL/GenBank/DDBJ whole genome shotgun (WGS) entry which is preliminary data.</text>
</comment>
<dbReference type="FunFam" id="1.10.10.10:FF:000138">
    <property type="entry name" value="Rrf2 family transcriptional regulator"/>
    <property type="match status" value="1"/>
</dbReference>